<dbReference type="PROSITE" id="PS00028">
    <property type="entry name" value="ZINC_FINGER_C2H2_1"/>
    <property type="match status" value="3"/>
</dbReference>
<feature type="domain" description="C2H2-type" evidence="14">
    <location>
        <begin position="225"/>
        <end position="252"/>
    </location>
</feature>
<feature type="compositionally biased region" description="Polar residues" evidence="13">
    <location>
        <begin position="54"/>
        <end position="73"/>
    </location>
</feature>
<dbReference type="GO" id="GO:0000978">
    <property type="term" value="F:RNA polymerase II cis-regulatory region sequence-specific DNA binding"/>
    <property type="evidence" value="ECO:0007669"/>
    <property type="project" value="TreeGrafter"/>
</dbReference>
<feature type="domain" description="C2H2-type" evidence="14">
    <location>
        <begin position="140"/>
        <end position="167"/>
    </location>
</feature>
<evidence type="ECO:0000256" key="5">
    <source>
        <dbReference type="ARBA" id="ARBA00022833"/>
    </source>
</evidence>
<feature type="domain" description="C2H2-type" evidence="14">
    <location>
        <begin position="253"/>
        <end position="284"/>
    </location>
</feature>
<dbReference type="EMBL" id="CAJPVJ010000387">
    <property type="protein sequence ID" value="CAG2162294.1"/>
    <property type="molecule type" value="Genomic_DNA"/>
</dbReference>
<dbReference type="OrthoDB" id="5428132at2759"/>
<dbReference type="PANTHER" id="PTHR23235">
    <property type="entry name" value="KRUEPPEL-LIKE TRANSCRIPTION FACTOR"/>
    <property type="match status" value="1"/>
</dbReference>
<sequence>MAVSFDSYSECLTIIGYIHRQEVHDKSSSHETSIADESVEERELDLSNKRGNKCMTNCSQLSPQAPVSPQRPESSASTLSLSLNSTGVDDSNENVCPKSNCTVSYTYDAFFISDGRSRRRNTSSVSSAPPPPEHKEKARYTCTECGKHYATSSNLSRHKQTHRSPDSQLAKKCPTCSKVYVSMPALAMHVLTHNLSHKCEACGKAFSRPWLLQGHMRSHTGEKPFGCAHCGKAFADRSNLRAHMQTHSAFKHFRCQRCNKSFALKSYLNKHYESSCFKDSTSMPASPNSSLSPAPTTSRTNSPRSLHEPHSPYSPADHSPLILNQSDNNSNSSGASHSSAKHYESVVGPHCQSFTRLTHRSSLDMKL</sequence>
<comment type="subunit">
    <text evidence="9">Interacts (via SNAG domain) with LIMD1 (via LIM domains), WTIP (via LIM domains) and AJUBA (via LIM domains).</text>
</comment>
<keyword evidence="6" id="KW-0238">DNA-binding</keyword>
<dbReference type="SUPFAM" id="SSF57667">
    <property type="entry name" value="beta-beta-alpha zinc fingers"/>
    <property type="match status" value="3"/>
</dbReference>
<evidence type="ECO:0000256" key="2">
    <source>
        <dbReference type="ARBA" id="ARBA00022723"/>
    </source>
</evidence>
<evidence type="ECO:0000256" key="9">
    <source>
        <dbReference type="ARBA" id="ARBA00064979"/>
    </source>
</evidence>
<evidence type="ECO:0000256" key="4">
    <source>
        <dbReference type="ARBA" id="ARBA00022771"/>
    </source>
</evidence>
<organism evidence="15">
    <name type="scientific">Oppiella nova</name>
    <dbReference type="NCBI Taxonomy" id="334625"/>
    <lineage>
        <taxon>Eukaryota</taxon>
        <taxon>Metazoa</taxon>
        <taxon>Ecdysozoa</taxon>
        <taxon>Arthropoda</taxon>
        <taxon>Chelicerata</taxon>
        <taxon>Arachnida</taxon>
        <taxon>Acari</taxon>
        <taxon>Acariformes</taxon>
        <taxon>Sarcoptiformes</taxon>
        <taxon>Oribatida</taxon>
        <taxon>Brachypylina</taxon>
        <taxon>Oppioidea</taxon>
        <taxon>Oppiidae</taxon>
        <taxon>Oppiella</taxon>
    </lineage>
</organism>
<dbReference type="Pfam" id="PF13912">
    <property type="entry name" value="zf-C2H2_6"/>
    <property type="match status" value="1"/>
</dbReference>
<dbReference type="Gene3D" id="3.30.160.60">
    <property type="entry name" value="Classic Zinc Finger"/>
    <property type="match status" value="4"/>
</dbReference>
<feature type="compositionally biased region" description="Low complexity" evidence="13">
    <location>
        <begin position="74"/>
        <end position="86"/>
    </location>
</feature>
<dbReference type="GO" id="GO:0008270">
    <property type="term" value="F:zinc ion binding"/>
    <property type="evidence" value="ECO:0007669"/>
    <property type="project" value="UniProtKB-KW"/>
</dbReference>
<evidence type="ECO:0000256" key="7">
    <source>
        <dbReference type="ARBA" id="ARBA00023242"/>
    </source>
</evidence>
<evidence type="ECO:0000313" key="15">
    <source>
        <dbReference type="EMBL" id="CAD7639280.1"/>
    </source>
</evidence>
<keyword evidence="7" id="KW-0539">Nucleus</keyword>
<evidence type="ECO:0000256" key="13">
    <source>
        <dbReference type="SAM" id="MobiDB-lite"/>
    </source>
</evidence>
<comment type="subcellular location">
    <subcellularLocation>
        <location evidence="1">Nucleus</location>
    </subcellularLocation>
</comment>
<name>A0A7R9LEE4_9ACAR</name>
<keyword evidence="16" id="KW-1185">Reference proteome</keyword>
<dbReference type="Proteomes" id="UP000728032">
    <property type="component" value="Unassembled WGS sequence"/>
</dbReference>
<evidence type="ECO:0000259" key="14">
    <source>
        <dbReference type="PROSITE" id="PS50157"/>
    </source>
</evidence>
<evidence type="ECO:0000256" key="6">
    <source>
        <dbReference type="ARBA" id="ARBA00023125"/>
    </source>
</evidence>
<dbReference type="InterPro" id="IPR013087">
    <property type="entry name" value="Znf_C2H2_type"/>
</dbReference>
<feature type="region of interest" description="Disordered" evidence="13">
    <location>
        <begin position="280"/>
        <end position="342"/>
    </location>
</feature>
<dbReference type="FunFam" id="3.30.160.60:FF:000207">
    <property type="entry name" value="zinc finger protein SNAI2"/>
    <property type="match status" value="1"/>
</dbReference>
<evidence type="ECO:0000256" key="3">
    <source>
        <dbReference type="ARBA" id="ARBA00022737"/>
    </source>
</evidence>
<accession>A0A7R9LEE4</accession>
<feature type="domain" description="C2H2-type" evidence="14">
    <location>
        <begin position="197"/>
        <end position="224"/>
    </location>
</feature>
<keyword evidence="5" id="KW-0862">Zinc</keyword>
<keyword evidence="2" id="KW-0479">Metal-binding</keyword>
<evidence type="ECO:0000256" key="8">
    <source>
        <dbReference type="ARBA" id="ARBA00037948"/>
    </source>
</evidence>
<proteinExistence type="inferred from homology"/>
<evidence type="ECO:0000256" key="10">
    <source>
        <dbReference type="ARBA" id="ARBA00071743"/>
    </source>
</evidence>
<dbReference type="AlphaFoldDB" id="A0A7R9LEE4"/>
<evidence type="ECO:0000256" key="1">
    <source>
        <dbReference type="ARBA" id="ARBA00004123"/>
    </source>
</evidence>
<evidence type="ECO:0000256" key="11">
    <source>
        <dbReference type="ARBA" id="ARBA00083685"/>
    </source>
</evidence>
<dbReference type="EMBL" id="OC915212">
    <property type="protein sequence ID" value="CAD7639280.1"/>
    <property type="molecule type" value="Genomic_DNA"/>
</dbReference>
<dbReference type="FunFam" id="3.30.160.60:FF:000169">
    <property type="entry name" value="transcriptional repressor scratch 2"/>
    <property type="match status" value="1"/>
</dbReference>
<evidence type="ECO:0000313" key="16">
    <source>
        <dbReference type="Proteomes" id="UP000728032"/>
    </source>
</evidence>
<feature type="compositionally biased region" description="Low complexity" evidence="13">
    <location>
        <begin position="324"/>
        <end position="338"/>
    </location>
</feature>
<feature type="region of interest" description="Disordered" evidence="13">
    <location>
        <begin position="25"/>
        <end position="90"/>
    </location>
</feature>
<gene>
    <name evidence="15" type="ORF">ONB1V03_LOCUS1892</name>
</gene>
<protein>
    <recommendedName>
        <fullName evidence="10">Transcriptional repressor scratch 1</fullName>
    </recommendedName>
    <alternativeName>
        <fullName evidence="11">Scratch homolog 1 zinc finger protein</fullName>
    </alternativeName>
</protein>
<dbReference type="GO" id="GO:0060562">
    <property type="term" value="P:epithelial tube morphogenesis"/>
    <property type="evidence" value="ECO:0007669"/>
    <property type="project" value="UniProtKB-ARBA"/>
</dbReference>
<dbReference type="SMART" id="SM00355">
    <property type="entry name" value="ZnF_C2H2"/>
    <property type="match status" value="5"/>
</dbReference>
<dbReference type="FunFam" id="3.30.160.60:FF:000706">
    <property type="entry name" value="Zinc finger protein"/>
    <property type="match status" value="1"/>
</dbReference>
<reference evidence="15" key="1">
    <citation type="submission" date="2020-11" db="EMBL/GenBank/DDBJ databases">
        <authorList>
            <person name="Tran Van P."/>
        </authorList>
    </citation>
    <scope>NUCLEOTIDE SEQUENCE</scope>
</reference>
<comment type="similarity">
    <text evidence="8">Belongs to the snail C2H2-type zinc-finger protein family.</text>
</comment>
<dbReference type="Pfam" id="PF00096">
    <property type="entry name" value="zf-C2H2"/>
    <property type="match status" value="4"/>
</dbReference>
<keyword evidence="4 12" id="KW-0863">Zinc-finger</keyword>
<dbReference type="PROSITE" id="PS50157">
    <property type="entry name" value="ZINC_FINGER_C2H2_2"/>
    <property type="match status" value="4"/>
</dbReference>
<dbReference type="PANTHER" id="PTHR23235:SF142">
    <property type="entry name" value="ZINC FINGER PROTEIN 384"/>
    <property type="match status" value="1"/>
</dbReference>
<keyword evidence="3" id="KW-0677">Repeat</keyword>
<evidence type="ECO:0000256" key="12">
    <source>
        <dbReference type="PROSITE-ProRule" id="PRU00042"/>
    </source>
</evidence>
<dbReference type="GO" id="GO:0005634">
    <property type="term" value="C:nucleus"/>
    <property type="evidence" value="ECO:0007669"/>
    <property type="project" value="UniProtKB-SubCell"/>
</dbReference>
<feature type="compositionally biased region" description="Low complexity" evidence="13">
    <location>
        <begin position="280"/>
        <end position="298"/>
    </location>
</feature>
<dbReference type="FunFam" id="3.30.160.60:FF:000043">
    <property type="entry name" value="Scratch family zinc finger 2"/>
    <property type="match status" value="1"/>
</dbReference>
<dbReference type="GO" id="GO:0055059">
    <property type="term" value="P:asymmetric neuroblast division"/>
    <property type="evidence" value="ECO:0007669"/>
    <property type="project" value="UniProtKB-ARBA"/>
</dbReference>
<dbReference type="GO" id="GO:2000177">
    <property type="term" value="P:regulation of neural precursor cell proliferation"/>
    <property type="evidence" value="ECO:0007669"/>
    <property type="project" value="UniProtKB-ARBA"/>
</dbReference>
<dbReference type="GO" id="GO:0000981">
    <property type="term" value="F:DNA-binding transcription factor activity, RNA polymerase II-specific"/>
    <property type="evidence" value="ECO:0007669"/>
    <property type="project" value="TreeGrafter"/>
</dbReference>
<dbReference type="InterPro" id="IPR036236">
    <property type="entry name" value="Znf_C2H2_sf"/>
</dbReference>